<dbReference type="InterPro" id="IPR015366">
    <property type="entry name" value="S53_propep"/>
</dbReference>
<dbReference type="InterPro" id="IPR050819">
    <property type="entry name" value="Tripeptidyl-peptidase_I"/>
</dbReference>
<keyword evidence="6" id="KW-0865">Zymogen</keyword>
<feature type="signal peptide" evidence="12">
    <location>
        <begin position="1"/>
        <end position="21"/>
    </location>
</feature>
<feature type="active site" description="Charge relay system" evidence="9">
    <location>
        <position position="633"/>
    </location>
</feature>
<feature type="compositionally biased region" description="Acidic residues" evidence="10">
    <location>
        <begin position="1070"/>
        <end position="1080"/>
    </location>
</feature>
<reference evidence="14" key="1">
    <citation type="submission" date="2014-11" db="EMBL/GenBank/DDBJ databases">
        <authorList>
            <person name="Otto D Thomas"/>
            <person name="Naeem Raeece"/>
        </authorList>
    </citation>
    <scope>NUCLEOTIDE SEQUENCE</scope>
</reference>
<feature type="region of interest" description="Disordered" evidence="10">
    <location>
        <begin position="1023"/>
        <end position="1132"/>
    </location>
</feature>
<dbReference type="GO" id="GO:0008240">
    <property type="term" value="F:tripeptidyl-peptidase activity"/>
    <property type="evidence" value="ECO:0007669"/>
    <property type="project" value="TreeGrafter"/>
</dbReference>
<feature type="region of interest" description="Disordered" evidence="10">
    <location>
        <begin position="219"/>
        <end position="341"/>
    </location>
</feature>
<evidence type="ECO:0000313" key="14">
    <source>
        <dbReference type="EMBL" id="CEM51777.1"/>
    </source>
</evidence>
<dbReference type="SUPFAM" id="SSF52743">
    <property type="entry name" value="Subtilisin-like"/>
    <property type="match status" value="1"/>
</dbReference>
<evidence type="ECO:0000256" key="10">
    <source>
        <dbReference type="SAM" id="MobiDB-lite"/>
    </source>
</evidence>
<evidence type="ECO:0000256" key="11">
    <source>
        <dbReference type="SAM" id="Phobius"/>
    </source>
</evidence>
<protein>
    <recommendedName>
        <fullName evidence="8">subtilisin</fullName>
        <ecNumber evidence="8">3.4.21.62</ecNumber>
    </recommendedName>
</protein>
<dbReference type="Pfam" id="PF00082">
    <property type="entry name" value="Peptidase_S8"/>
    <property type="match status" value="1"/>
</dbReference>
<sequence length="1274" mass="134959">MSVLTLISICAVALIVERVHSAFYLDLHDSDDTAEETAGGFALPDSDLLEVLFALQQRNIETLEEKALEAADPDGSLYGKFLSPEDIAELIAPAEKDRQSLSDFVSHHFPESDLQFVRTQDFALLNATVAQVNAAFNTTVVTRRARSQPGRRLGRVDLRKSNSIVTFDHPPVLPPDVEKVVESISLFFADLSESAEERQATPLNLEGARPPDTAAVARSWTADNETDTTAVSDDPSKAETETSPESAAETDSEMHTDTGEESETQAGPETTNEAQVETETKPETETVSPPEVSQNETETVPPAETAQSDATTPSPTDTPANQTKTEAPSPSPSPSPSVAASPVSLSIFPSFKSSALASPQIDSESLVSANGRLSFSLMVYCPASGAGETSRSVAASDSLETGLCSSSPVDRLELLMQGEDIVEPLLNTTSSLSSSASSGGETGPSSPSPSAENGDAQESEGQKKPGHRHSKVVFLPALGGASFFKERRRMCGGTECVELQVLVEDRDFLLYKRVRLRIRAVFAGEGGAGGFRASEWSSYDDAPSVTCLPIASPGLLSTLYGLPLGTELKGPHRSVGIAEFLEQYFLRGDLEGFRESAGIMSSSLVDEGDGLLSVKGPNDEQIGAVTGEEAALDVEWVNGIAPNVKTVVLSFGGRDASSGEEPFLRWSALLSDSPLEWEPEEMKEEVHTDRRKRKRSLRNQETTETEEADRAKKKSTRPPLPLVHSISYGDDEKEFTPETVRRLHIETLKLAARGATVLAASGDDGVAAYKARTDSSVCSEGRAELPGSLPFVTSVGGTMLSRDWLPLCRRVGGCDPPGEVLSQHDLGGKITGGGGFSSHFDAPEYQKKAVATYLKQSEMRGELPGNTTGHTFSFNRKGRGHPDLSAVAVNFPIRMGSRWTLVSGTSASTPLVALMATLWNDLRLSRGLPPLGFLNPLIYTLGETGGFFNDVVVGNNRCAIGNCCPVGFYASPGWDVTTGWGSPRWQRIADEILRRAGKETAALNGKGAGGVAVPATAAAVPVDATETGDGSPPAKETEEAQGPTDAPPSPAPSEEPSTPSGGGGEGEGGTSEEGEGELEETISIPAGEEQPDGEVIEIPEENEGDKDKPSESSDSGLSPSEAAEVPEGPPKPRRQMFDNVMYAILGLSSAVVLSTLLWCLCKRFVQRAGDDGDSPLGMSLSRQPLRIPEQRNILPPDFDDADDEEAAGGTASESHRLAGNGTQHGSSRGGGRKGNSGGQSSGRQTRQGRLTVSQRNMDRPGAGGDTASDSSESD</sequence>
<dbReference type="CDD" id="cd04056">
    <property type="entry name" value="Peptidases_S53"/>
    <property type="match status" value="1"/>
</dbReference>
<dbReference type="GO" id="GO:0046872">
    <property type="term" value="F:metal ion binding"/>
    <property type="evidence" value="ECO:0007669"/>
    <property type="project" value="UniProtKB-UniRule"/>
</dbReference>
<feature type="compositionally biased region" description="Polar residues" evidence="10">
    <location>
        <begin position="221"/>
        <end position="231"/>
    </location>
</feature>
<dbReference type="InterPro" id="IPR000209">
    <property type="entry name" value="Peptidase_S8/S53_dom"/>
</dbReference>
<dbReference type="InterPro" id="IPR036852">
    <property type="entry name" value="Peptidase_S8/S53_dom_sf"/>
</dbReference>
<keyword evidence="5 9" id="KW-0106">Calcium</keyword>
<feature type="active site" description="Charge relay system" evidence="9">
    <location>
        <position position="906"/>
    </location>
</feature>
<feature type="region of interest" description="Disordered" evidence="10">
    <location>
        <begin position="1169"/>
        <end position="1274"/>
    </location>
</feature>
<dbReference type="VEuPathDB" id="CryptoDB:Cvel_10854"/>
<evidence type="ECO:0000256" key="1">
    <source>
        <dbReference type="ARBA" id="ARBA00022670"/>
    </source>
</evidence>
<gene>
    <name evidence="14" type="ORF">Cvel_10854</name>
</gene>
<dbReference type="SUPFAM" id="SSF54897">
    <property type="entry name" value="Protease propeptides/inhibitors"/>
    <property type="match status" value="1"/>
</dbReference>
<feature type="compositionally biased region" description="Acidic residues" evidence="10">
    <location>
        <begin position="1089"/>
        <end position="1104"/>
    </location>
</feature>
<feature type="region of interest" description="Disordered" evidence="10">
    <location>
        <begin position="195"/>
        <end position="214"/>
    </location>
</feature>
<dbReference type="Pfam" id="PF09286">
    <property type="entry name" value="Pro-kuma_activ"/>
    <property type="match status" value="1"/>
</dbReference>
<evidence type="ECO:0000256" key="12">
    <source>
        <dbReference type="SAM" id="SignalP"/>
    </source>
</evidence>
<name>A0A0G4I472_9ALVE</name>
<keyword evidence="1 9" id="KW-0645">Protease</keyword>
<feature type="chain" id="PRO_5005192178" description="subtilisin" evidence="12">
    <location>
        <begin position="22"/>
        <end position="1274"/>
    </location>
</feature>
<feature type="compositionally biased region" description="Polar residues" evidence="10">
    <location>
        <begin position="264"/>
        <end position="275"/>
    </location>
</feature>
<comment type="catalytic activity">
    <reaction evidence="7">
        <text>Hydrolysis of proteins with broad specificity for peptide bonds, and a preference for a large uncharged residue in P1. Hydrolyzes peptide amides.</text>
        <dbReference type="EC" id="3.4.21.62"/>
    </reaction>
</comment>
<keyword evidence="11" id="KW-0812">Transmembrane</keyword>
<feature type="compositionally biased region" description="Low complexity" evidence="10">
    <location>
        <begin position="308"/>
        <end position="320"/>
    </location>
</feature>
<evidence type="ECO:0000256" key="6">
    <source>
        <dbReference type="ARBA" id="ARBA00023145"/>
    </source>
</evidence>
<feature type="transmembrane region" description="Helical" evidence="11">
    <location>
        <begin position="1140"/>
        <end position="1160"/>
    </location>
</feature>
<dbReference type="AlphaFoldDB" id="A0A0G4I472"/>
<evidence type="ECO:0000259" key="13">
    <source>
        <dbReference type="PROSITE" id="PS51695"/>
    </source>
</evidence>
<feature type="region of interest" description="Disordered" evidence="10">
    <location>
        <begin position="430"/>
        <end position="468"/>
    </location>
</feature>
<keyword evidence="11" id="KW-1133">Transmembrane helix</keyword>
<feature type="active site" description="Charge relay system" evidence="9">
    <location>
        <position position="629"/>
    </location>
</feature>
<keyword evidence="11" id="KW-0472">Membrane</keyword>
<evidence type="ECO:0000256" key="3">
    <source>
        <dbReference type="ARBA" id="ARBA00022801"/>
    </source>
</evidence>
<feature type="domain" description="Peptidase S53" evidence="13">
    <location>
        <begin position="550"/>
        <end position="995"/>
    </location>
</feature>
<keyword evidence="3 9" id="KW-0378">Hydrolase</keyword>
<evidence type="ECO:0000256" key="4">
    <source>
        <dbReference type="ARBA" id="ARBA00022825"/>
    </source>
</evidence>
<keyword evidence="12" id="KW-0732">Signal</keyword>
<dbReference type="Gene3D" id="3.40.50.200">
    <property type="entry name" value="Peptidase S8/S53 domain"/>
    <property type="match status" value="1"/>
</dbReference>
<dbReference type="InterPro" id="IPR030400">
    <property type="entry name" value="Sedolisin_dom"/>
</dbReference>
<feature type="binding site" evidence="9">
    <location>
        <position position="951"/>
    </location>
    <ligand>
        <name>Ca(2+)</name>
        <dbReference type="ChEBI" id="CHEBI:29108"/>
    </ligand>
</feature>
<feature type="binding site" evidence="9">
    <location>
        <position position="973"/>
    </location>
    <ligand>
        <name>Ca(2+)</name>
        <dbReference type="ChEBI" id="CHEBI:29108"/>
    </ligand>
</feature>
<feature type="region of interest" description="Disordered" evidence="10">
    <location>
        <begin position="678"/>
        <end position="727"/>
    </location>
</feature>
<feature type="compositionally biased region" description="Gly residues" evidence="10">
    <location>
        <begin position="1227"/>
        <end position="1240"/>
    </location>
</feature>
<keyword evidence="2 9" id="KW-0479">Metal-binding</keyword>
<dbReference type="PANTHER" id="PTHR14218">
    <property type="entry name" value="PROTEASE S8 TRIPEPTIDYL PEPTIDASE I CLN2"/>
    <property type="match status" value="1"/>
</dbReference>
<evidence type="ECO:0000256" key="2">
    <source>
        <dbReference type="ARBA" id="ARBA00022723"/>
    </source>
</evidence>
<keyword evidence="4 9" id="KW-0720">Serine protease</keyword>
<feature type="compositionally biased region" description="Low complexity" evidence="10">
    <location>
        <begin position="1112"/>
        <end position="1121"/>
    </location>
</feature>
<evidence type="ECO:0000256" key="9">
    <source>
        <dbReference type="PROSITE-ProRule" id="PRU01032"/>
    </source>
</evidence>
<evidence type="ECO:0000256" key="7">
    <source>
        <dbReference type="ARBA" id="ARBA00023529"/>
    </source>
</evidence>
<dbReference type="GO" id="GO:0006508">
    <property type="term" value="P:proteolysis"/>
    <property type="evidence" value="ECO:0007669"/>
    <property type="project" value="UniProtKB-KW"/>
</dbReference>
<dbReference type="PROSITE" id="PS51695">
    <property type="entry name" value="SEDOLISIN"/>
    <property type="match status" value="1"/>
</dbReference>
<dbReference type="GO" id="GO:0004252">
    <property type="term" value="F:serine-type endopeptidase activity"/>
    <property type="evidence" value="ECO:0007669"/>
    <property type="project" value="UniProtKB-UniRule"/>
</dbReference>
<dbReference type="SMART" id="SM00944">
    <property type="entry name" value="Pro-kuma_activ"/>
    <property type="match status" value="1"/>
</dbReference>
<dbReference type="EMBL" id="CDMZ01005046">
    <property type="protein sequence ID" value="CEM51777.1"/>
    <property type="molecule type" value="Genomic_DNA"/>
</dbReference>
<feature type="compositionally biased region" description="Gly residues" evidence="10">
    <location>
        <begin position="1060"/>
        <end position="1069"/>
    </location>
</feature>
<organism evidence="14">
    <name type="scientific">Chromera velia CCMP2878</name>
    <dbReference type="NCBI Taxonomy" id="1169474"/>
    <lineage>
        <taxon>Eukaryota</taxon>
        <taxon>Sar</taxon>
        <taxon>Alveolata</taxon>
        <taxon>Colpodellida</taxon>
        <taxon>Chromeraceae</taxon>
        <taxon>Chromera</taxon>
    </lineage>
</organism>
<dbReference type="EC" id="3.4.21.62" evidence="8"/>
<evidence type="ECO:0000256" key="5">
    <source>
        <dbReference type="ARBA" id="ARBA00022837"/>
    </source>
</evidence>
<comment type="cofactor">
    <cofactor evidence="9">
        <name>Ca(2+)</name>
        <dbReference type="ChEBI" id="CHEBI:29108"/>
    </cofactor>
    <text evidence="9">Binds 1 Ca(2+) ion per subunit.</text>
</comment>
<dbReference type="CDD" id="cd11377">
    <property type="entry name" value="Pro-peptidase_S53"/>
    <property type="match status" value="1"/>
</dbReference>
<feature type="compositionally biased region" description="Low complexity" evidence="10">
    <location>
        <begin position="430"/>
        <end position="452"/>
    </location>
</feature>
<feature type="binding site" evidence="9">
    <location>
        <position position="950"/>
    </location>
    <ligand>
        <name>Ca(2+)</name>
        <dbReference type="ChEBI" id="CHEBI:29108"/>
    </ligand>
</feature>
<accession>A0A0G4I472</accession>
<proteinExistence type="predicted"/>
<dbReference type="PANTHER" id="PTHR14218:SF15">
    <property type="entry name" value="TRIPEPTIDYL-PEPTIDASE 1"/>
    <property type="match status" value="1"/>
</dbReference>
<evidence type="ECO:0000256" key="8">
    <source>
        <dbReference type="ARBA" id="ARBA00023619"/>
    </source>
</evidence>
<feature type="binding site" evidence="9">
    <location>
        <position position="975"/>
    </location>
    <ligand>
        <name>Ca(2+)</name>
        <dbReference type="ChEBI" id="CHEBI:29108"/>
    </ligand>
</feature>
<feature type="compositionally biased region" description="Acidic residues" evidence="10">
    <location>
        <begin position="1197"/>
        <end position="1206"/>
    </location>
</feature>